<proteinExistence type="predicted"/>
<dbReference type="Proteomes" id="UP000318821">
    <property type="component" value="Unassembled WGS sequence"/>
</dbReference>
<gene>
    <name evidence="1" type="ORF">CGC20_19470</name>
</gene>
<sequence length="391" mass="41514">MLYANNTPIGTAAKCCGLRASSDGAEGEAVELGLDMLRRQLEQPRHGKTSVGVATDSLSLLMALGAGPTRVTDGMLRCIGAQVPALLLSLAAVSWSARPNLAGLCELAVAEAPAPAAWITNGPGGHWPQTPALWCPQPRQRLDPHPLSAVRAADPALCRACDARLAGCSRRKAHLVPRYDAARTGVMTHMLTHGSVPPSRRMWANPFRLAATTSTEMEEDARHPDSCGTGAGSMAYGRVAEALKGSHRRLADFGDGELLVSPLDTFRYSILSTAWDPRDEYIIAAQRSGFQLFGASSWLADGKVPCETSKPVLELKSATLDIFDLEDLDEATGEPLRTYNLRALRFDSCSPLVSSVSATTAVVTVSDAVAVAALSNGCTALVDEQQSRPLK</sequence>
<dbReference type="VEuPathDB" id="TriTrypDB:LdCL_360063300"/>
<comment type="caution">
    <text evidence="1">The sequence shown here is derived from an EMBL/GenBank/DDBJ whole genome shotgun (WGS) entry which is preliminary data.</text>
</comment>
<evidence type="ECO:0000313" key="2">
    <source>
        <dbReference type="Proteomes" id="UP000318821"/>
    </source>
</evidence>
<organism evidence="1 2">
    <name type="scientific">Leishmania donovani</name>
    <dbReference type="NCBI Taxonomy" id="5661"/>
    <lineage>
        <taxon>Eukaryota</taxon>
        <taxon>Discoba</taxon>
        <taxon>Euglenozoa</taxon>
        <taxon>Kinetoplastea</taxon>
        <taxon>Metakinetoplastina</taxon>
        <taxon>Trypanosomatida</taxon>
        <taxon>Trypanosomatidae</taxon>
        <taxon>Leishmaniinae</taxon>
        <taxon>Leishmania</taxon>
    </lineage>
</organism>
<dbReference type="EMBL" id="RHLD01000001">
    <property type="protein sequence ID" value="TPP49617.1"/>
    <property type="molecule type" value="Genomic_DNA"/>
</dbReference>
<dbReference type="VEuPathDB" id="TriTrypDB:LdBPK_365600.1"/>
<dbReference type="VEuPathDB" id="TriTrypDB:LdCL_360062500"/>
<dbReference type="AlphaFoldDB" id="A0A504XWS0"/>
<accession>A0A504XWS0</accession>
<reference evidence="2" key="1">
    <citation type="submission" date="2019-02" db="EMBL/GenBank/DDBJ databases">
        <title>FDA dAtabase for Regulatory Grade micrObial Sequences (FDA-ARGOS): Supporting development and validation of Infectious Disease Dx tests.</title>
        <authorList>
            <person name="Duncan R."/>
            <person name="Fisher C."/>
            <person name="Tallon L."/>
            <person name="Sadzewicz L."/>
            <person name="Sengamalay N."/>
            <person name="Ott S."/>
            <person name="Godinez A."/>
            <person name="Nagaraj S."/>
            <person name="Vavikolanu K."/>
            <person name="Vyas G."/>
            <person name="Nadendla S."/>
            <person name="Aluvathingal J."/>
            <person name="Sichtig H."/>
        </authorList>
    </citation>
    <scope>NUCLEOTIDE SEQUENCE [LARGE SCALE GENOMIC DNA]</scope>
    <source>
        <strain evidence="2">FDAARGOS_360</strain>
    </source>
</reference>
<protein>
    <submittedName>
        <fullName evidence="1">Uncharacterized protein</fullName>
    </submittedName>
</protein>
<dbReference type="VEuPathDB" id="TriTrypDB:LDHU3_36.7430"/>
<name>A0A504XWS0_LEIDO</name>
<evidence type="ECO:0000313" key="1">
    <source>
        <dbReference type="EMBL" id="TPP49617.1"/>
    </source>
</evidence>